<name>A0AA47AFG5_RHORH</name>
<feature type="domain" description="Acyl-CoA oxidase/dehydrogenase middle" evidence="8">
    <location>
        <begin position="124"/>
        <end position="218"/>
    </location>
</feature>
<feature type="domain" description="Acyl-CoA dehydrogenase/oxidase N-terminal" evidence="9">
    <location>
        <begin position="6"/>
        <end position="120"/>
    </location>
</feature>
<dbReference type="GO" id="GO:0005886">
    <property type="term" value="C:plasma membrane"/>
    <property type="evidence" value="ECO:0007669"/>
    <property type="project" value="TreeGrafter"/>
</dbReference>
<evidence type="ECO:0000259" key="9">
    <source>
        <dbReference type="Pfam" id="PF02771"/>
    </source>
</evidence>
<dbReference type="InterPro" id="IPR052161">
    <property type="entry name" value="Mycobact_Acyl-CoA_DH"/>
</dbReference>
<feature type="domain" description="Acyl-CoA dehydrogenase/oxidase C-terminal" evidence="7">
    <location>
        <begin position="230"/>
        <end position="386"/>
    </location>
</feature>
<dbReference type="FunFam" id="2.40.110.10:FF:000011">
    <property type="entry name" value="Acyl-CoA dehydrogenase FadE34"/>
    <property type="match status" value="1"/>
</dbReference>
<comment type="similarity">
    <text evidence="2 6">Belongs to the acyl-CoA dehydrogenase family.</text>
</comment>
<evidence type="ECO:0000256" key="4">
    <source>
        <dbReference type="ARBA" id="ARBA00022827"/>
    </source>
</evidence>
<evidence type="ECO:0000256" key="5">
    <source>
        <dbReference type="ARBA" id="ARBA00023002"/>
    </source>
</evidence>
<protein>
    <submittedName>
        <fullName evidence="10">Acyl-CoA dehydrogenase family protein</fullName>
    </submittedName>
</protein>
<sequence>MDLDFTKEQVEFRDQVRTWLVENKPTEPRPRNNAEIRDYDLSWQHAQWKGGWAGIAWPTEYGGRGLTLLQQLIWYEEYAAQGLPGIDANFVGLNHAGPTLITRASEEQKAFHLPRILRGESLWCQGFSEPDAGSDLASLKTKAIVDGDHLVVSGQKIWTSYADIGDYQELLVRTENGDSKHKGITWAICDMKSPGITVRPIKTMEGGAEFCEVFYDDVRVPLSNVVGELGNGWSVAMSTLSFERGTAFTANQVRLARIVEKLIDYARDHVGPDRRRPAIADDELARRLARVRASVASLRAMTYVGICENMKSDTPGPKGSMLKLLYSEVTKEAFALAMDIVGPGALRGNSRWDEHGWVGSYLYSFSQSIGGGTSEIQRNIIGERVLGLPR</sequence>
<dbReference type="Pfam" id="PF00441">
    <property type="entry name" value="Acyl-CoA_dh_1"/>
    <property type="match status" value="1"/>
</dbReference>
<dbReference type="InterPro" id="IPR036250">
    <property type="entry name" value="AcylCo_DH-like_C"/>
</dbReference>
<evidence type="ECO:0000256" key="2">
    <source>
        <dbReference type="ARBA" id="ARBA00009347"/>
    </source>
</evidence>
<evidence type="ECO:0000259" key="8">
    <source>
        <dbReference type="Pfam" id="PF02770"/>
    </source>
</evidence>
<reference evidence="10 11" key="1">
    <citation type="journal article" date="2021" name="Front. Microbiol.">
        <title>Bacterial Transformation of Aromatic Monomers in Softwood Black Liquor.</title>
        <authorList>
            <person name="Navas L.E."/>
            <person name="Dexter G."/>
            <person name="Liu J."/>
            <person name="Levy-Booth D."/>
            <person name="Cho M."/>
            <person name="Jang S.K."/>
            <person name="Mansfield S.D."/>
            <person name="Renneckar S."/>
            <person name="Mohn W.W."/>
            <person name="Eltis L.D."/>
        </authorList>
    </citation>
    <scope>NUCLEOTIDE SEQUENCE [LARGE SCALE GENOMIC DNA]</scope>
    <source>
        <strain evidence="10 11">GD02</strain>
    </source>
</reference>
<dbReference type="Gene3D" id="2.40.110.10">
    <property type="entry name" value="Butyryl-CoA Dehydrogenase, subunit A, domain 2"/>
    <property type="match status" value="1"/>
</dbReference>
<evidence type="ECO:0000256" key="1">
    <source>
        <dbReference type="ARBA" id="ARBA00001974"/>
    </source>
</evidence>
<dbReference type="Gene3D" id="1.10.540.10">
    <property type="entry name" value="Acyl-CoA dehydrogenase/oxidase, N-terminal domain"/>
    <property type="match status" value="1"/>
</dbReference>
<comment type="cofactor">
    <cofactor evidence="1 6">
        <name>FAD</name>
        <dbReference type="ChEBI" id="CHEBI:57692"/>
    </cofactor>
</comment>
<dbReference type="PANTHER" id="PTHR43292:SF3">
    <property type="entry name" value="ACYL-COA DEHYDROGENASE FADE29"/>
    <property type="match status" value="1"/>
</dbReference>
<dbReference type="Pfam" id="PF02770">
    <property type="entry name" value="Acyl-CoA_dh_M"/>
    <property type="match status" value="1"/>
</dbReference>
<keyword evidence="4 6" id="KW-0274">FAD</keyword>
<dbReference type="InterPro" id="IPR009100">
    <property type="entry name" value="AcylCoA_DH/oxidase_NM_dom_sf"/>
</dbReference>
<proteinExistence type="inferred from homology"/>
<dbReference type="EMBL" id="CP083975">
    <property type="protein sequence ID" value="UZF47842.1"/>
    <property type="molecule type" value="Genomic_DNA"/>
</dbReference>
<keyword evidence="3 6" id="KW-0285">Flavoprotein</keyword>
<dbReference type="InterPro" id="IPR037069">
    <property type="entry name" value="AcylCoA_DH/ox_N_sf"/>
</dbReference>
<dbReference type="InterPro" id="IPR046373">
    <property type="entry name" value="Acyl-CoA_Oxase/DH_mid-dom_sf"/>
</dbReference>
<dbReference type="GO" id="GO:0050660">
    <property type="term" value="F:flavin adenine dinucleotide binding"/>
    <property type="evidence" value="ECO:0007669"/>
    <property type="project" value="InterPro"/>
</dbReference>
<geneLocation type="plasmid" evidence="10 11">
    <name>pGD02.2.1</name>
</geneLocation>
<evidence type="ECO:0000313" key="10">
    <source>
        <dbReference type="EMBL" id="UZF47842.1"/>
    </source>
</evidence>
<evidence type="ECO:0000313" key="11">
    <source>
        <dbReference type="Proteomes" id="UP001162740"/>
    </source>
</evidence>
<dbReference type="Proteomes" id="UP001162740">
    <property type="component" value="Plasmid pGD02.2.1"/>
</dbReference>
<dbReference type="GO" id="GO:0016627">
    <property type="term" value="F:oxidoreductase activity, acting on the CH-CH group of donors"/>
    <property type="evidence" value="ECO:0007669"/>
    <property type="project" value="InterPro"/>
</dbReference>
<evidence type="ECO:0000259" key="7">
    <source>
        <dbReference type="Pfam" id="PF00441"/>
    </source>
</evidence>
<dbReference type="AlphaFoldDB" id="A0AA47AFG5"/>
<dbReference type="SUPFAM" id="SSF47203">
    <property type="entry name" value="Acyl-CoA dehydrogenase C-terminal domain-like"/>
    <property type="match status" value="1"/>
</dbReference>
<evidence type="ECO:0000256" key="6">
    <source>
        <dbReference type="RuleBase" id="RU362125"/>
    </source>
</evidence>
<accession>A0AA47AFG5</accession>
<dbReference type="InterPro" id="IPR006091">
    <property type="entry name" value="Acyl-CoA_Oxase/DH_mid-dom"/>
</dbReference>
<evidence type="ECO:0000256" key="3">
    <source>
        <dbReference type="ARBA" id="ARBA00022630"/>
    </source>
</evidence>
<keyword evidence="10" id="KW-0614">Plasmid</keyword>
<dbReference type="InterPro" id="IPR013786">
    <property type="entry name" value="AcylCoA_DH/ox_N"/>
</dbReference>
<keyword evidence="5 6" id="KW-0560">Oxidoreductase</keyword>
<organism evidence="10 11">
    <name type="scientific">Rhodococcus rhodochrous</name>
    <dbReference type="NCBI Taxonomy" id="1829"/>
    <lineage>
        <taxon>Bacteria</taxon>
        <taxon>Bacillati</taxon>
        <taxon>Actinomycetota</taxon>
        <taxon>Actinomycetes</taxon>
        <taxon>Mycobacteriales</taxon>
        <taxon>Nocardiaceae</taxon>
        <taxon>Rhodococcus</taxon>
    </lineage>
</organism>
<dbReference type="InterPro" id="IPR009075">
    <property type="entry name" value="AcylCo_DH/oxidase_C"/>
</dbReference>
<dbReference type="RefSeq" id="WP_229582801.1">
    <property type="nucleotide sequence ID" value="NZ_CP083975.1"/>
</dbReference>
<gene>
    <name evidence="10" type="ORF">KUM34_025805</name>
</gene>
<dbReference type="Pfam" id="PF02771">
    <property type="entry name" value="Acyl-CoA_dh_N"/>
    <property type="match status" value="1"/>
</dbReference>
<dbReference type="Gene3D" id="1.20.140.10">
    <property type="entry name" value="Butyryl-CoA Dehydrogenase, subunit A, domain 3"/>
    <property type="match status" value="1"/>
</dbReference>
<dbReference type="PANTHER" id="PTHR43292">
    <property type="entry name" value="ACYL-COA DEHYDROGENASE"/>
    <property type="match status" value="1"/>
</dbReference>
<dbReference type="SUPFAM" id="SSF56645">
    <property type="entry name" value="Acyl-CoA dehydrogenase NM domain-like"/>
    <property type="match status" value="1"/>
</dbReference>